<reference evidence="2" key="1">
    <citation type="submission" date="2022-09" db="EMBL/GenBank/DDBJ databases">
        <title>Fusarium specimens isolated from Avocado Roots.</title>
        <authorList>
            <person name="Stajich J."/>
            <person name="Roper C."/>
            <person name="Heimlech-Rivalta G."/>
        </authorList>
    </citation>
    <scope>NUCLEOTIDE SEQUENCE</scope>
    <source>
        <strain evidence="2">CF00136</strain>
    </source>
</reference>
<dbReference type="Pfam" id="PF14441">
    <property type="entry name" value="OTT_1508_deam"/>
    <property type="match status" value="1"/>
</dbReference>
<evidence type="ECO:0000256" key="1">
    <source>
        <dbReference type="SAM" id="MobiDB-lite"/>
    </source>
</evidence>
<keyword evidence="3" id="KW-1185">Reference proteome</keyword>
<organism evidence="2 3">
    <name type="scientific">Fusarium torreyae</name>
    <dbReference type="NCBI Taxonomy" id="1237075"/>
    <lineage>
        <taxon>Eukaryota</taxon>
        <taxon>Fungi</taxon>
        <taxon>Dikarya</taxon>
        <taxon>Ascomycota</taxon>
        <taxon>Pezizomycotina</taxon>
        <taxon>Sordariomycetes</taxon>
        <taxon>Hypocreomycetidae</taxon>
        <taxon>Hypocreales</taxon>
        <taxon>Nectriaceae</taxon>
        <taxon>Fusarium</taxon>
    </lineage>
</organism>
<dbReference type="InterPro" id="IPR027796">
    <property type="entry name" value="OTT_1508_deam-like"/>
</dbReference>
<dbReference type="AlphaFoldDB" id="A0A9W8SH54"/>
<name>A0A9W8SH54_9HYPO</name>
<sequence>MAPSDIVPLKPKQKRRLYEPVIMYKSLTEITHEEGALRRAEVPDRPKTEEQRYHRFLHRIASVCDSTKGGKTVTSVTILDGEERFTYIFGCNQISMGELSKTQKFITDLLRKLSGSYKLKNDEKTLVRNDVLKMILVFNLPRIDCYLRDLKSQLVDCLDYCERQTDAKDSAVGRGLRALNRTIKNTTFKELAESQFLESYDSLLQSLATFLTPQTTHYVDEHANTGRFNDGRSFECWSELRHSISRLRNYKRTVQDLIDAEHEWPELFQEFTVISVPSSKPEGNPLGKKSETAHAIIGRMCSDEASQTRYRNLAQNLQVMDLDDRIQNQCAKTGFKPFVHSEILVLEWIVANAAHFLFFKGWKYIGSSKGACQLCRYYFDSTGQHNGIQTRASHGNLYVNWRFPDLYEADGPVGKTRRQMIYNSMMGRIREDAFGILVSRNSEGKRHDSSTHPLMSVRYTDVQTDLGVRDLPDVDELGEDLAERLSLGGPPNYSPEESDFDDEEGGTSLG</sequence>
<dbReference type="PANTHER" id="PTHR42037">
    <property type="match status" value="1"/>
</dbReference>
<protein>
    <submittedName>
        <fullName evidence="2">Uncharacterized protein</fullName>
    </submittedName>
</protein>
<accession>A0A9W8SH54</accession>
<dbReference type="Proteomes" id="UP001152049">
    <property type="component" value="Unassembled WGS sequence"/>
</dbReference>
<dbReference type="EMBL" id="JAOQAZ010000001">
    <property type="protein sequence ID" value="KAJ4271328.1"/>
    <property type="molecule type" value="Genomic_DNA"/>
</dbReference>
<dbReference type="PANTHER" id="PTHR42037:SF1">
    <property type="match status" value="1"/>
</dbReference>
<evidence type="ECO:0000313" key="2">
    <source>
        <dbReference type="EMBL" id="KAJ4271328.1"/>
    </source>
</evidence>
<dbReference type="OrthoDB" id="3251507at2759"/>
<evidence type="ECO:0000313" key="3">
    <source>
        <dbReference type="Proteomes" id="UP001152049"/>
    </source>
</evidence>
<feature type="compositionally biased region" description="Acidic residues" evidence="1">
    <location>
        <begin position="496"/>
        <end position="510"/>
    </location>
</feature>
<feature type="region of interest" description="Disordered" evidence="1">
    <location>
        <begin position="481"/>
        <end position="510"/>
    </location>
</feature>
<gene>
    <name evidence="2" type="ORF">NW762_000030</name>
</gene>
<proteinExistence type="predicted"/>
<comment type="caution">
    <text evidence="2">The sequence shown here is derived from an EMBL/GenBank/DDBJ whole genome shotgun (WGS) entry which is preliminary data.</text>
</comment>